<proteinExistence type="predicted"/>
<protein>
    <submittedName>
        <fullName evidence="2">Uncharacterized protein</fullName>
    </submittedName>
</protein>
<gene>
    <name evidence="2" type="ORF">CVLEPA_LOCUS15560</name>
</gene>
<comment type="caution">
    <text evidence="2">The sequence shown here is derived from an EMBL/GenBank/DDBJ whole genome shotgun (WGS) entry which is preliminary data.</text>
</comment>
<feature type="compositionally biased region" description="Basic and acidic residues" evidence="1">
    <location>
        <begin position="84"/>
        <end position="94"/>
    </location>
</feature>
<dbReference type="Proteomes" id="UP001642483">
    <property type="component" value="Unassembled WGS sequence"/>
</dbReference>
<evidence type="ECO:0000313" key="3">
    <source>
        <dbReference type="Proteomes" id="UP001642483"/>
    </source>
</evidence>
<organism evidence="2 3">
    <name type="scientific">Clavelina lepadiformis</name>
    <name type="common">Light-bulb sea squirt</name>
    <name type="synonym">Ascidia lepadiformis</name>
    <dbReference type="NCBI Taxonomy" id="159417"/>
    <lineage>
        <taxon>Eukaryota</taxon>
        <taxon>Metazoa</taxon>
        <taxon>Chordata</taxon>
        <taxon>Tunicata</taxon>
        <taxon>Ascidiacea</taxon>
        <taxon>Aplousobranchia</taxon>
        <taxon>Clavelinidae</taxon>
        <taxon>Clavelina</taxon>
    </lineage>
</organism>
<sequence length="119" mass="14383">MQKSKFNEQHLHQPRPICLRYYSNGKTFFHYSFPPDYPDKEGELDTEPRPIMKITKQIETENHPGISKQNLSETEHYIDKNRHDFKNEKPKQENDINENVSHQHKNHHLQELRRIVNPQ</sequence>
<accession>A0ABP0FYC8</accession>
<keyword evidence="3" id="KW-1185">Reference proteome</keyword>
<name>A0ABP0FYC8_CLALP</name>
<dbReference type="EMBL" id="CAWYQH010000097">
    <property type="protein sequence ID" value="CAK8684590.1"/>
    <property type="molecule type" value="Genomic_DNA"/>
</dbReference>
<feature type="region of interest" description="Disordered" evidence="1">
    <location>
        <begin position="84"/>
        <end position="108"/>
    </location>
</feature>
<evidence type="ECO:0000256" key="1">
    <source>
        <dbReference type="SAM" id="MobiDB-lite"/>
    </source>
</evidence>
<evidence type="ECO:0000313" key="2">
    <source>
        <dbReference type="EMBL" id="CAK8684590.1"/>
    </source>
</evidence>
<reference evidence="2 3" key="1">
    <citation type="submission" date="2024-02" db="EMBL/GenBank/DDBJ databases">
        <authorList>
            <person name="Daric V."/>
            <person name="Darras S."/>
        </authorList>
    </citation>
    <scope>NUCLEOTIDE SEQUENCE [LARGE SCALE GENOMIC DNA]</scope>
</reference>